<evidence type="ECO:0000313" key="13">
    <source>
        <dbReference type="EMBL" id="QQD20224.1"/>
    </source>
</evidence>
<dbReference type="Gene3D" id="3.60.20.40">
    <property type="match status" value="1"/>
</dbReference>
<name>A0A7T4R4Q2_9GAMM</name>
<comment type="PTM">
    <text evidence="11">Cleaved by autocatalysis into a large and a small subunit.</text>
</comment>
<comment type="catalytic activity">
    <reaction evidence="8 11">
        <text>an N-terminal (5-L-glutamyl)-[peptide] + an alpha-amino acid = 5-L-glutamyl amino acid + an N-terminal L-alpha-aminoacyl-[peptide]</text>
        <dbReference type="Rhea" id="RHEA:23904"/>
        <dbReference type="Rhea" id="RHEA-COMP:9780"/>
        <dbReference type="Rhea" id="RHEA-COMP:9795"/>
        <dbReference type="ChEBI" id="CHEBI:77644"/>
        <dbReference type="ChEBI" id="CHEBI:78597"/>
        <dbReference type="ChEBI" id="CHEBI:78599"/>
        <dbReference type="ChEBI" id="CHEBI:78608"/>
        <dbReference type="EC" id="2.3.2.2"/>
    </reaction>
</comment>
<dbReference type="Proteomes" id="UP000596063">
    <property type="component" value="Chromosome"/>
</dbReference>
<keyword evidence="4 11" id="KW-0808">Transferase</keyword>
<comment type="subunit">
    <text evidence="11">This enzyme consists of two polypeptide chains, which are synthesized in precursor form from a single polypeptide.</text>
</comment>
<comment type="catalytic activity">
    <reaction evidence="2 11">
        <text>glutathione + H2O = L-cysteinylglycine + L-glutamate</text>
        <dbReference type="Rhea" id="RHEA:28807"/>
        <dbReference type="ChEBI" id="CHEBI:15377"/>
        <dbReference type="ChEBI" id="CHEBI:29985"/>
        <dbReference type="ChEBI" id="CHEBI:57925"/>
        <dbReference type="ChEBI" id="CHEBI:61694"/>
        <dbReference type="EC" id="3.4.19.13"/>
    </reaction>
</comment>
<feature type="binding site" evidence="10">
    <location>
        <position position="491"/>
    </location>
    <ligand>
        <name>L-glutamate</name>
        <dbReference type="ChEBI" id="CHEBI:29985"/>
    </ligand>
</feature>
<dbReference type="EC" id="2.3.2.2" evidence="11"/>
<evidence type="ECO:0000256" key="9">
    <source>
        <dbReference type="PIRSR" id="PIRSR600101-1"/>
    </source>
</evidence>
<dbReference type="Pfam" id="PF01019">
    <property type="entry name" value="G_glu_transpept"/>
    <property type="match status" value="1"/>
</dbReference>
<evidence type="ECO:0000256" key="4">
    <source>
        <dbReference type="ARBA" id="ARBA00022679"/>
    </source>
</evidence>
<dbReference type="InterPro" id="IPR043137">
    <property type="entry name" value="GGT_ssub_C"/>
</dbReference>
<proteinExistence type="inferred from homology"/>
<dbReference type="EC" id="3.4.19.13" evidence="11"/>
<dbReference type="KEGG" id="snan:I6N98_17250"/>
<feature type="binding site" evidence="10">
    <location>
        <begin position="469"/>
        <end position="470"/>
    </location>
    <ligand>
        <name>L-glutamate</name>
        <dbReference type="ChEBI" id="CHEBI:29985"/>
    </ligand>
</feature>
<comment type="pathway">
    <text evidence="11">Sulfur metabolism; glutathione metabolism.</text>
</comment>
<evidence type="ECO:0000256" key="6">
    <source>
        <dbReference type="ARBA" id="ARBA00023145"/>
    </source>
</evidence>
<feature type="active site" description="Nucleophile" evidence="9">
    <location>
        <position position="404"/>
    </location>
</feature>
<dbReference type="EMBL" id="CP066167">
    <property type="protein sequence ID" value="QQD20224.1"/>
    <property type="molecule type" value="Genomic_DNA"/>
</dbReference>
<feature type="signal peptide" evidence="12">
    <location>
        <begin position="1"/>
        <end position="31"/>
    </location>
</feature>
<dbReference type="InterPro" id="IPR000101">
    <property type="entry name" value="GGT_peptidase"/>
</dbReference>
<keyword evidence="7 11" id="KW-0012">Acyltransferase</keyword>
<dbReference type="PANTHER" id="PTHR43199">
    <property type="entry name" value="GLUTATHIONE HYDROLASE"/>
    <property type="match status" value="1"/>
</dbReference>
<evidence type="ECO:0000256" key="3">
    <source>
        <dbReference type="ARBA" id="ARBA00009381"/>
    </source>
</evidence>
<dbReference type="PANTHER" id="PTHR43199:SF1">
    <property type="entry name" value="GLUTATHIONE HYDROLASE PROENZYME"/>
    <property type="match status" value="1"/>
</dbReference>
<dbReference type="InterPro" id="IPR029055">
    <property type="entry name" value="Ntn_hydrolases_N"/>
</dbReference>
<evidence type="ECO:0000256" key="12">
    <source>
        <dbReference type="SAM" id="SignalP"/>
    </source>
</evidence>
<evidence type="ECO:0000256" key="7">
    <source>
        <dbReference type="ARBA" id="ARBA00023315"/>
    </source>
</evidence>
<feature type="binding site" evidence="10">
    <location>
        <position position="444"/>
    </location>
    <ligand>
        <name>L-glutamate</name>
        <dbReference type="ChEBI" id="CHEBI:29985"/>
    </ligand>
</feature>
<dbReference type="GO" id="GO:0006751">
    <property type="term" value="P:glutathione catabolic process"/>
    <property type="evidence" value="ECO:0007669"/>
    <property type="project" value="UniProtKB-UniRule"/>
</dbReference>
<feature type="chain" id="PRO_5032400147" description="Glutathione hydrolase proenzyme" evidence="12">
    <location>
        <begin position="32"/>
        <end position="584"/>
    </location>
</feature>
<accession>A0A7T4R4Q2</accession>
<evidence type="ECO:0000256" key="2">
    <source>
        <dbReference type="ARBA" id="ARBA00001089"/>
    </source>
</evidence>
<dbReference type="SUPFAM" id="SSF56235">
    <property type="entry name" value="N-terminal nucleophile aminohydrolases (Ntn hydrolases)"/>
    <property type="match status" value="1"/>
</dbReference>
<dbReference type="PRINTS" id="PR01210">
    <property type="entry name" value="GGTRANSPTASE"/>
</dbReference>
<evidence type="ECO:0000256" key="10">
    <source>
        <dbReference type="PIRSR" id="PIRSR600101-2"/>
    </source>
</evidence>
<dbReference type="InterPro" id="IPR051792">
    <property type="entry name" value="GGT_bact"/>
</dbReference>
<dbReference type="AlphaFoldDB" id="A0A7T4R4Q2"/>
<feature type="binding site" evidence="10">
    <location>
        <position position="121"/>
    </location>
    <ligand>
        <name>L-glutamate</name>
        <dbReference type="ChEBI" id="CHEBI:29985"/>
    </ligand>
</feature>
<dbReference type="NCBIfam" id="TIGR00066">
    <property type="entry name" value="g_glut_trans"/>
    <property type="match status" value="1"/>
</dbReference>
<protein>
    <recommendedName>
        <fullName evidence="11">Glutathione hydrolase proenzyme</fullName>
        <ecNumber evidence="11">2.3.2.2</ecNumber>
        <ecNumber evidence="11">3.4.19.13</ecNumber>
    </recommendedName>
    <component>
        <recommendedName>
            <fullName evidence="11">Glutathione hydrolase large chain</fullName>
        </recommendedName>
    </component>
    <component>
        <recommendedName>
            <fullName evidence="11">Glutathione hydrolase small chain</fullName>
        </recommendedName>
    </component>
</protein>
<evidence type="ECO:0000256" key="8">
    <source>
        <dbReference type="ARBA" id="ARBA00047417"/>
    </source>
</evidence>
<gene>
    <name evidence="13" type="primary">ggt</name>
    <name evidence="13" type="ORF">I6N98_17250</name>
</gene>
<comment type="catalytic activity">
    <reaction evidence="1 11">
        <text>an S-substituted glutathione + H2O = an S-substituted L-cysteinylglycine + L-glutamate</text>
        <dbReference type="Rhea" id="RHEA:59468"/>
        <dbReference type="ChEBI" id="CHEBI:15377"/>
        <dbReference type="ChEBI" id="CHEBI:29985"/>
        <dbReference type="ChEBI" id="CHEBI:90779"/>
        <dbReference type="ChEBI" id="CHEBI:143103"/>
        <dbReference type="EC" id="3.4.19.13"/>
    </reaction>
</comment>
<dbReference type="GO" id="GO:0103068">
    <property type="term" value="F:leukotriene C4 gamma-glutamyl transferase activity"/>
    <property type="evidence" value="ECO:0007669"/>
    <property type="project" value="UniProtKB-EC"/>
</dbReference>
<organism evidence="13 14">
    <name type="scientific">Spongiibacter nanhainus</name>
    <dbReference type="NCBI Taxonomy" id="2794344"/>
    <lineage>
        <taxon>Bacteria</taxon>
        <taxon>Pseudomonadati</taxon>
        <taxon>Pseudomonadota</taxon>
        <taxon>Gammaproteobacteria</taxon>
        <taxon>Cellvibrionales</taxon>
        <taxon>Spongiibacteraceae</taxon>
        <taxon>Spongiibacter</taxon>
    </lineage>
</organism>
<keyword evidence="14" id="KW-1185">Reference proteome</keyword>
<sequence length="584" mass="62055">MLRLSSYLPKRKSARLILLLWFTALATQSLADKAEIAPEAASDIGSVKTGRYANAAAVTANPHATDAARRILQQGGAAIDAAIAAQLVLGLVEPQSSGIGGGAFMLHWEAEQRALSSWNGRETAPAAVDEAYFLGADGDAMSFFDAVIGGHSVGVPGVLAMLDAAHKAHGKLPWAALFQPAIELAEKGFAISPRLHTLLQRMPKVAVNPAIREYFFEERGDGLEPKPVGHVLKNHDYARTLRTLADKGADEFYRGKLAERIVRAVRRDPNRQGQMTLADMTRYRAQQNTAVCADFLQYRVCGAPPPSSGGTTVLAILGMMEHARVSDWRHGFIEASRLAFADRNHYLADPDFVTVPTAGLVAADYLASRAAMIDSDRRLAEVPAGTPAGAPPRVTAASPELPSTTHLSIVDRWGNIVSMTSSIETAFGSRVMVGGFLLNNQLTDFSFAPKDDNGTLIANRPQGGKRPRSSMAPVMVFQDGEPILALGSPGGARIIDYVALSLYRVLALGQALGDAIAAGHIVAMGGRVEVEKGRFPQVEQAALKALGHPVSEADQTSGLHGILLRGDGLVGAADPRREGAVSGY</sequence>
<dbReference type="Gene3D" id="1.10.246.130">
    <property type="match status" value="1"/>
</dbReference>
<keyword evidence="5 11" id="KW-0378">Hydrolase</keyword>
<keyword evidence="12" id="KW-0732">Signal</keyword>
<keyword evidence="6 11" id="KW-0865">Zymogen</keyword>
<reference evidence="13 14" key="1">
    <citation type="submission" date="2020-12" db="EMBL/GenBank/DDBJ databases">
        <authorList>
            <person name="Shan Y."/>
        </authorList>
    </citation>
    <scope>NUCLEOTIDE SEQUENCE [LARGE SCALE GENOMIC DNA]</scope>
    <source>
        <strain evidence="14">csc3.9</strain>
    </source>
</reference>
<comment type="similarity">
    <text evidence="3 11">Belongs to the gamma-glutamyltransferase family.</text>
</comment>
<dbReference type="InterPro" id="IPR043138">
    <property type="entry name" value="GGT_lsub"/>
</dbReference>
<evidence type="ECO:0000256" key="11">
    <source>
        <dbReference type="RuleBase" id="RU368036"/>
    </source>
</evidence>
<evidence type="ECO:0000256" key="5">
    <source>
        <dbReference type="ARBA" id="ARBA00022801"/>
    </source>
</evidence>
<dbReference type="UniPathway" id="UPA00204"/>
<dbReference type="GO" id="GO:0006750">
    <property type="term" value="P:glutathione biosynthetic process"/>
    <property type="evidence" value="ECO:0007669"/>
    <property type="project" value="UniProtKB-KW"/>
</dbReference>
<evidence type="ECO:0000256" key="1">
    <source>
        <dbReference type="ARBA" id="ARBA00001049"/>
    </source>
</evidence>
<dbReference type="GO" id="GO:0036374">
    <property type="term" value="F:glutathione hydrolase activity"/>
    <property type="evidence" value="ECO:0007669"/>
    <property type="project" value="UniProtKB-UniRule"/>
</dbReference>
<evidence type="ECO:0000313" key="14">
    <source>
        <dbReference type="Proteomes" id="UP000596063"/>
    </source>
</evidence>
<keyword evidence="11" id="KW-0317">Glutathione biosynthesis</keyword>